<evidence type="ECO:0000313" key="2">
    <source>
        <dbReference type="EMBL" id="KAG5961797.1"/>
    </source>
</evidence>
<feature type="region of interest" description="Disordered" evidence="1">
    <location>
        <begin position="29"/>
        <end position="73"/>
    </location>
</feature>
<feature type="non-terminal residue" evidence="2">
    <location>
        <position position="90"/>
    </location>
</feature>
<sequence>MFQPLTVQSSGCWIQLSFCCPLGLGQDSRATADRRGGSRADELTFESPRTSATVSSGSQVFSKTQGTAETSGIRHPLRPLRLRVLAARRT</sequence>
<feature type="compositionally biased region" description="Basic and acidic residues" evidence="1">
    <location>
        <begin position="30"/>
        <end position="42"/>
    </location>
</feature>
<evidence type="ECO:0000256" key="1">
    <source>
        <dbReference type="SAM" id="MobiDB-lite"/>
    </source>
</evidence>
<protein>
    <submittedName>
        <fullName evidence="2">Uncharacterized protein</fullName>
    </submittedName>
</protein>
<dbReference type="Proteomes" id="UP000784919">
    <property type="component" value="Unassembled WGS sequence"/>
</dbReference>
<accession>A0A9P7MNH7</accession>
<dbReference type="EMBL" id="SRPS01000241">
    <property type="protein sequence ID" value="KAG5961797.1"/>
    <property type="molecule type" value="Genomic_DNA"/>
</dbReference>
<comment type="caution">
    <text evidence="2">The sequence shown here is derived from an EMBL/GenBank/DDBJ whole genome shotgun (WGS) entry which is preliminary data.</text>
</comment>
<feature type="compositionally biased region" description="Polar residues" evidence="1">
    <location>
        <begin position="47"/>
        <end position="70"/>
    </location>
</feature>
<proteinExistence type="predicted"/>
<organism evidence="2 3">
    <name type="scientific">Claviceps arundinis</name>
    <dbReference type="NCBI Taxonomy" id="1623583"/>
    <lineage>
        <taxon>Eukaryota</taxon>
        <taxon>Fungi</taxon>
        <taxon>Dikarya</taxon>
        <taxon>Ascomycota</taxon>
        <taxon>Pezizomycotina</taxon>
        <taxon>Sordariomycetes</taxon>
        <taxon>Hypocreomycetidae</taxon>
        <taxon>Hypocreales</taxon>
        <taxon>Clavicipitaceae</taxon>
        <taxon>Claviceps</taxon>
    </lineage>
</organism>
<dbReference type="AlphaFoldDB" id="A0A9P7MNH7"/>
<evidence type="ECO:0000313" key="3">
    <source>
        <dbReference type="Proteomes" id="UP000784919"/>
    </source>
</evidence>
<name>A0A9P7MNH7_9HYPO</name>
<reference evidence="2" key="1">
    <citation type="journal article" date="2020" name="bioRxiv">
        <title>Whole genome comparisons of ergot fungi reveals the divergence and evolution of species within the genus Claviceps are the result of varying mechanisms driving genome evolution and host range expansion.</title>
        <authorList>
            <person name="Wyka S.A."/>
            <person name="Mondo S.J."/>
            <person name="Liu M."/>
            <person name="Dettman J."/>
            <person name="Nalam V."/>
            <person name="Broders K.D."/>
        </authorList>
    </citation>
    <scope>NUCLEOTIDE SEQUENCE</scope>
    <source>
        <strain evidence="2">CCC 1102</strain>
    </source>
</reference>
<gene>
    <name evidence="2" type="ORF">E4U56_003731</name>
</gene>